<evidence type="ECO:0000313" key="2">
    <source>
        <dbReference type="Proteomes" id="UP000584374"/>
    </source>
</evidence>
<dbReference type="Proteomes" id="UP000584374">
    <property type="component" value="Unassembled WGS sequence"/>
</dbReference>
<accession>A0A840QAH7</accession>
<comment type="caution">
    <text evidence="1">The sequence shown here is derived from an EMBL/GenBank/DDBJ whole genome shotgun (WGS) entry which is preliminary data.</text>
</comment>
<reference evidence="1 2" key="1">
    <citation type="submission" date="2020-08" db="EMBL/GenBank/DDBJ databases">
        <title>Sequencing the genomes of 1000 actinobacteria strains.</title>
        <authorList>
            <person name="Klenk H.-P."/>
        </authorList>
    </citation>
    <scope>NUCLEOTIDE SEQUENCE [LARGE SCALE GENOMIC DNA]</scope>
    <source>
        <strain evidence="1 2">DSM 45584</strain>
    </source>
</reference>
<organism evidence="1 2">
    <name type="scientific">Saccharopolyspora phatthalungensis</name>
    <dbReference type="NCBI Taxonomy" id="664693"/>
    <lineage>
        <taxon>Bacteria</taxon>
        <taxon>Bacillati</taxon>
        <taxon>Actinomycetota</taxon>
        <taxon>Actinomycetes</taxon>
        <taxon>Pseudonocardiales</taxon>
        <taxon>Pseudonocardiaceae</taxon>
        <taxon>Saccharopolyspora</taxon>
    </lineage>
</organism>
<protein>
    <submittedName>
        <fullName evidence="1">Uncharacterized protein</fullName>
    </submittedName>
</protein>
<proteinExistence type="predicted"/>
<gene>
    <name evidence="1" type="ORF">BJ970_007141</name>
</gene>
<keyword evidence="2" id="KW-1185">Reference proteome</keyword>
<dbReference type="RefSeq" id="WP_184731982.1">
    <property type="nucleotide sequence ID" value="NZ_JACHIW010000002.1"/>
</dbReference>
<name>A0A840QAH7_9PSEU</name>
<evidence type="ECO:0000313" key="1">
    <source>
        <dbReference type="EMBL" id="MBB5159542.1"/>
    </source>
</evidence>
<dbReference type="EMBL" id="JACHIW010000002">
    <property type="protein sequence ID" value="MBB5159542.1"/>
    <property type="molecule type" value="Genomic_DNA"/>
</dbReference>
<dbReference type="AlphaFoldDB" id="A0A840QAH7"/>
<sequence length="58" mass="6535">MAEQHDNHDGHVEIIFTQDRRSYYPVIQRQNCPTTLMLSTVSNKSCSAGRPGQAAFAR</sequence>